<dbReference type="InterPro" id="IPR008271">
    <property type="entry name" value="Ser/Thr_kinase_AS"/>
</dbReference>
<name>A0AAN9Z5W0_9ORTH</name>
<dbReference type="PROSITE" id="PS00108">
    <property type="entry name" value="PROTEIN_KINASE_ST"/>
    <property type="match status" value="1"/>
</dbReference>
<dbReference type="CDD" id="cd22666">
    <property type="entry name" value="FHA_CHK2"/>
    <property type="match status" value="1"/>
</dbReference>
<organism evidence="7 8">
    <name type="scientific">Gryllus longicercus</name>
    <dbReference type="NCBI Taxonomy" id="2509291"/>
    <lineage>
        <taxon>Eukaryota</taxon>
        <taxon>Metazoa</taxon>
        <taxon>Ecdysozoa</taxon>
        <taxon>Arthropoda</taxon>
        <taxon>Hexapoda</taxon>
        <taxon>Insecta</taxon>
        <taxon>Pterygota</taxon>
        <taxon>Neoptera</taxon>
        <taxon>Polyneoptera</taxon>
        <taxon>Orthoptera</taxon>
        <taxon>Ensifera</taxon>
        <taxon>Gryllidea</taxon>
        <taxon>Grylloidea</taxon>
        <taxon>Gryllidae</taxon>
        <taxon>Gryllinae</taxon>
        <taxon>Gryllus</taxon>
    </lineage>
</organism>
<dbReference type="FunFam" id="1.10.510.10:FF:000571">
    <property type="entry name" value="Maternal embryonic leucine zipper kinase"/>
    <property type="match status" value="1"/>
</dbReference>
<feature type="domain" description="Protein kinase" evidence="6">
    <location>
        <begin position="172"/>
        <end position="432"/>
    </location>
</feature>
<feature type="binding site" evidence="3">
    <location>
        <position position="205"/>
    </location>
    <ligand>
        <name>ATP</name>
        <dbReference type="ChEBI" id="CHEBI:30616"/>
    </ligand>
</feature>
<dbReference type="Gene3D" id="1.10.510.10">
    <property type="entry name" value="Transferase(Phosphotransferase) domain 1"/>
    <property type="match status" value="1"/>
</dbReference>
<evidence type="ECO:0000313" key="8">
    <source>
        <dbReference type="Proteomes" id="UP001378592"/>
    </source>
</evidence>
<dbReference type="Pfam" id="PF00498">
    <property type="entry name" value="FHA"/>
    <property type="match status" value="1"/>
</dbReference>
<accession>A0AAN9Z5W0</accession>
<dbReference type="InterPro" id="IPR017441">
    <property type="entry name" value="Protein_kinase_ATP_BS"/>
</dbReference>
<evidence type="ECO:0000259" key="5">
    <source>
        <dbReference type="PROSITE" id="PS50006"/>
    </source>
</evidence>
<evidence type="ECO:0000256" key="2">
    <source>
        <dbReference type="ARBA" id="ARBA00022840"/>
    </source>
</evidence>
<gene>
    <name evidence="7" type="ORF">R5R35_013833</name>
</gene>
<evidence type="ECO:0000313" key="7">
    <source>
        <dbReference type="EMBL" id="KAK7862770.1"/>
    </source>
</evidence>
<dbReference type="SUPFAM" id="SSF56112">
    <property type="entry name" value="Protein kinase-like (PK-like)"/>
    <property type="match status" value="1"/>
</dbReference>
<dbReference type="InterPro" id="IPR000719">
    <property type="entry name" value="Prot_kinase_dom"/>
</dbReference>
<evidence type="ECO:0000256" key="3">
    <source>
        <dbReference type="PROSITE-ProRule" id="PRU10141"/>
    </source>
</evidence>
<dbReference type="InterPro" id="IPR000253">
    <property type="entry name" value="FHA_dom"/>
</dbReference>
<keyword evidence="1 3" id="KW-0547">Nucleotide-binding</keyword>
<feature type="domain" description="FHA" evidence="5">
    <location>
        <begin position="47"/>
        <end position="123"/>
    </location>
</feature>
<keyword evidence="4" id="KW-0808">Transferase</keyword>
<dbReference type="SMART" id="SM00220">
    <property type="entry name" value="S_TKc"/>
    <property type="match status" value="1"/>
</dbReference>
<dbReference type="EMBL" id="JAZDUA010000259">
    <property type="protein sequence ID" value="KAK7862770.1"/>
    <property type="molecule type" value="Genomic_DNA"/>
</dbReference>
<dbReference type="SUPFAM" id="SSF49879">
    <property type="entry name" value="SMAD/FHA domain"/>
    <property type="match status" value="1"/>
</dbReference>
<sequence length="466" mass="52733">MCSQIPDTQSWEGVFYSQDTEGWTDSWGTLYAVKDRFKTVVLTKNEYSVGRLPSCDVVLSSENSVCDRNSLTPESQDHQKVHVGVKESLLGTLSKMHFKIKKDVCVVLEDNSSNGTFINGTLIGKGKKTILQSNDQISLAHPDYKVYVFIDKKVYSNNMEESAYPDGVKDDFVVSRSLGKGAYGEVMLVFQKKTFDRFAMKVVKKRTLNPTKDILMNEVNILRSLDHPCVIKIHNVVNSPESVFIFLDYMEGGDLFERVKSRGKLKESETKWISYQISKAVEYLHKQGIAHRDLKPENILLSSNVDNPIIKITDFGLSRFFNSQMVMQTVCGTPSYVAPEILETKGCGVYSNQVDVWSMGVILYVCLSGSLPFSSERQDMTLGEQICSGSYSFPVRYWKGVTKKAIDLVKKMMTVNPKLRIKVNMILSQSWFQDRDLEQLLSVTNLFKNSGDENEPPPKRQCLDAL</sequence>
<evidence type="ECO:0000259" key="6">
    <source>
        <dbReference type="PROSITE" id="PS50011"/>
    </source>
</evidence>
<dbReference type="AlphaFoldDB" id="A0AAN9Z5W0"/>
<dbReference type="InterPro" id="IPR011009">
    <property type="entry name" value="Kinase-like_dom_sf"/>
</dbReference>
<dbReference type="Proteomes" id="UP001378592">
    <property type="component" value="Unassembled WGS sequence"/>
</dbReference>
<dbReference type="PROSITE" id="PS50006">
    <property type="entry name" value="FHA_DOMAIN"/>
    <property type="match status" value="1"/>
</dbReference>
<comment type="similarity">
    <text evidence="4">Belongs to the protein kinase superfamily.</text>
</comment>
<comment type="caution">
    <text evidence="7">The sequence shown here is derived from an EMBL/GenBank/DDBJ whole genome shotgun (WGS) entry which is preliminary data.</text>
</comment>
<dbReference type="Pfam" id="PF00069">
    <property type="entry name" value="Pkinase"/>
    <property type="match status" value="1"/>
</dbReference>
<protein>
    <submittedName>
        <fullName evidence="7">Uncharacterized protein</fullName>
    </submittedName>
</protein>
<dbReference type="PANTHER" id="PTHR24347">
    <property type="entry name" value="SERINE/THREONINE-PROTEIN KINASE"/>
    <property type="match status" value="1"/>
</dbReference>
<evidence type="ECO:0000256" key="4">
    <source>
        <dbReference type="RuleBase" id="RU000304"/>
    </source>
</evidence>
<dbReference type="SMART" id="SM00240">
    <property type="entry name" value="FHA"/>
    <property type="match status" value="1"/>
</dbReference>
<keyword evidence="4" id="KW-0723">Serine/threonine-protein kinase</keyword>
<dbReference type="PROSITE" id="PS00107">
    <property type="entry name" value="PROTEIN_KINASE_ATP"/>
    <property type="match status" value="1"/>
</dbReference>
<keyword evidence="8" id="KW-1185">Reference proteome</keyword>
<dbReference type="GO" id="GO:0004674">
    <property type="term" value="F:protein serine/threonine kinase activity"/>
    <property type="evidence" value="ECO:0007669"/>
    <property type="project" value="UniProtKB-KW"/>
</dbReference>
<proteinExistence type="inferred from homology"/>
<keyword evidence="2 3" id="KW-0067">ATP-binding</keyword>
<dbReference type="PROSITE" id="PS50011">
    <property type="entry name" value="PROTEIN_KINASE_DOM"/>
    <property type="match status" value="1"/>
</dbReference>
<keyword evidence="4" id="KW-0418">Kinase</keyword>
<reference evidence="7 8" key="1">
    <citation type="submission" date="2024-03" db="EMBL/GenBank/DDBJ databases">
        <title>The genome assembly and annotation of the cricket Gryllus longicercus Weissman &amp; Gray.</title>
        <authorList>
            <person name="Szrajer S."/>
            <person name="Gray D."/>
            <person name="Ylla G."/>
        </authorList>
    </citation>
    <scope>NUCLEOTIDE SEQUENCE [LARGE SCALE GENOMIC DNA]</scope>
    <source>
        <strain evidence="7">DAG 2021-001</strain>
        <tissue evidence="7">Whole body minus gut</tissue>
    </source>
</reference>
<dbReference type="Gene3D" id="2.60.200.20">
    <property type="match status" value="1"/>
</dbReference>
<dbReference type="GO" id="GO:0005524">
    <property type="term" value="F:ATP binding"/>
    <property type="evidence" value="ECO:0007669"/>
    <property type="project" value="UniProtKB-UniRule"/>
</dbReference>
<dbReference type="InterPro" id="IPR008984">
    <property type="entry name" value="SMAD_FHA_dom_sf"/>
</dbReference>
<evidence type="ECO:0000256" key="1">
    <source>
        <dbReference type="ARBA" id="ARBA00022741"/>
    </source>
</evidence>